<evidence type="ECO:0000256" key="1">
    <source>
        <dbReference type="SAM" id="Phobius"/>
    </source>
</evidence>
<protein>
    <submittedName>
        <fullName evidence="2">Uncharacterized protein</fullName>
    </submittedName>
</protein>
<dbReference type="AlphaFoldDB" id="A0A2I2ZGC9"/>
<reference evidence="3" key="1">
    <citation type="submission" date="2011-05" db="EMBL/GenBank/DDBJ databases">
        <title>Insights into the evolution of the great apes provided by the gorilla genome.</title>
        <authorList>
            <person name="Scally A."/>
        </authorList>
    </citation>
    <scope>NUCLEOTIDE SEQUENCE [LARGE SCALE GENOMIC DNA]</scope>
</reference>
<evidence type="ECO:0000313" key="2">
    <source>
        <dbReference type="Ensembl" id="ENSGGOP00000046137.1"/>
    </source>
</evidence>
<accession>A0A2I2ZGC9</accession>
<evidence type="ECO:0000313" key="3">
    <source>
        <dbReference type="Proteomes" id="UP000001519"/>
    </source>
</evidence>
<dbReference type="Proteomes" id="UP000001519">
    <property type="component" value="Chromosome 1"/>
</dbReference>
<dbReference type="Ensembl" id="ENSGGOT00000058504.1">
    <property type="protein sequence ID" value="ENSGGOP00000046137.1"/>
    <property type="gene ID" value="ENSGGOG00000043998.1"/>
</dbReference>
<dbReference type="EMBL" id="CABD030008185">
    <property type="status" value="NOT_ANNOTATED_CDS"/>
    <property type="molecule type" value="Genomic_DNA"/>
</dbReference>
<keyword evidence="3" id="KW-1185">Reference proteome</keyword>
<feature type="transmembrane region" description="Helical" evidence="1">
    <location>
        <begin position="21"/>
        <end position="45"/>
    </location>
</feature>
<name>A0A2I2ZGC9_GORGO</name>
<reference evidence="2" key="3">
    <citation type="submission" date="2025-08" db="UniProtKB">
        <authorList>
            <consortium name="Ensembl"/>
        </authorList>
    </citation>
    <scope>IDENTIFICATION</scope>
</reference>
<sequence length="67" mass="7935">MCCMNFDRSRITNKMINVGTCLPCIIFTMILRISMYNLSLFLFFIRINRISELVEGIETVYTTLIFR</sequence>
<keyword evidence="1" id="KW-0472">Membrane</keyword>
<dbReference type="OMA" id="MIWRISM"/>
<dbReference type="InParanoid" id="A0A2I2ZGC9"/>
<reference evidence="2" key="4">
    <citation type="submission" date="2025-09" db="UniProtKB">
        <authorList>
            <consortium name="Ensembl"/>
        </authorList>
    </citation>
    <scope>IDENTIFICATION</scope>
</reference>
<organism evidence="2 3">
    <name type="scientific">Gorilla gorilla gorilla</name>
    <name type="common">Western lowland gorilla</name>
    <dbReference type="NCBI Taxonomy" id="9595"/>
    <lineage>
        <taxon>Eukaryota</taxon>
        <taxon>Metazoa</taxon>
        <taxon>Chordata</taxon>
        <taxon>Craniata</taxon>
        <taxon>Vertebrata</taxon>
        <taxon>Euteleostomi</taxon>
        <taxon>Mammalia</taxon>
        <taxon>Eutheria</taxon>
        <taxon>Euarchontoglires</taxon>
        <taxon>Primates</taxon>
        <taxon>Haplorrhini</taxon>
        <taxon>Catarrhini</taxon>
        <taxon>Hominidae</taxon>
        <taxon>Gorilla</taxon>
    </lineage>
</organism>
<dbReference type="GeneTree" id="ENSGT00910000147495"/>
<keyword evidence="1" id="KW-1133">Transmembrane helix</keyword>
<proteinExistence type="predicted"/>
<keyword evidence="1" id="KW-0812">Transmembrane</keyword>
<reference evidence="2 3" key="2">
    <citation type="journal article" date="2012" name="Nature">
        <title>Insights into hominid evolution from the gorilla genome sequence.</title>
        <authorList>
            <person name="Scally A."/>
            <person name="Dutheil J.Y."/>
            <person name="Hillier L.W."/>
            <person name="Jordan G.E."/>
            <person name="Goodhead I."/>
            <person name="Herrero J."/>
            <person name="Hobolth A."/>
            <person name="Lappalainen T."/>
            <person name="Mailund T."/>
            <person name="Marques-Bonet T."/>
            <person name="McCarthy S."/>
            <person name="Montgomery S.H."/>
            <person name="Schwalie P.C."/>
            <person name="Tang Y.A."/>
            <person name="Ward M.C."/>
            <person name="Xue Y."/>
            <person name="Yngvadottir B."/>
            <person name="Alkan C."/>
            <person name="Andersen L.N."/>
            <person name="Ayub Q."/>
            <person name="Ball E.V."/>
            <person name="Beal K."/>
            <person name="Bradley B.J."/>
            <person name="Chen Y."/>
            <person name="Clee C.M."/>
            <person name="Fitzgerald S."/>
            <person name="Graves T.A."/>
            <person name="Gu Y."/>
            <person name="Heath P."/>
            <person name="Heger A."/>
            <person name="Karakoc E."/>
            <person name="Kolb-Kokocinski A."/>
            <person name="Laird G.K."/>
            <person name="Lunter G."/>
            <person name="Meader S."/>
            <person name="Mort M."/>
            <person name="Mullikin J.C."/>
            <person name="Munch K."/>
            <person name="O'Connor T.D."/>
            <person name="Phillips A.D."/>
            <person name="Prado-Martinez J."/>
            <person name="Rogers A.S."/>
            <person name="Sajjadian S."/>
            <person name="Schmidt D."/>
            <person name="Shaw K."/>
            <person name="Simpson J.T."/>
            <person name="Stenson P.D."/>
            <person name="Turner D.J."/>
            <person name="Vigilant L."/>
            <person name="Vilella A.J."/>
            <person name="Whitener W."/>
            <person name="Zhu B."/>
            <person name="Cooper D.N."/>
            <person name="de Jong P."/>
            <person name="Dermitzakis E.T."/>
            <person name="Eichler E.E."/>
            <person name="Flicek P."/>
            <person name="Goldman N."/>
            <person name="Mundy N.I."/>
            <person name="Ning Z."/>
            <person name="Odom D.T."/>
            <person name="Ponting C.P."/>
            <person name="Quail M.A."/>
            <person name="Ryder O.A."/>
            <person name="Searle S.M."/>
            <person name="Warren W.C."/>
            <person name="Wilson R.K."/>
            <person name="Schierup M.H."/>
            <person name="Rogers J."/>
            <person name="Tyler-Smith C."/>
            <person name="Durbin R."/>
        </authorList>
    </citation>
    <scope>NUCLEOTIDE SEQUENCE [LARGE SCALE GENOMIC DNA]</scope>
</reference>